<feature type="compositionally biased region" description="Low complexity" evidence="12">
    <location>
        <begin position="16"/>
        <end position="26"/>
    </location>
</feature>
<feature type="compositionally biased region" description="Low complexity" evidence="12">
    <location>
        <begin position="562"/>
        <end position="581"/>
    </location>
</feature>
<keyword evidence="8" id="KW-0342">GTP-binding</keyword>
<dbReference type="OMA" id="GQVMFKR"/>
<dbReference type="GO" id="GO:0003924">
    <property type="term" value="F:GTPase activity"/>
    <property type="evidence" value="ECO:0007669"/>
    <property type="project" value="InterPro"/>
</dbReference>
<evidence type="ECO:0000256" key="11">
    <source>
        <dbReference type="PROSITE-ProRule" id="PRU01052"/>
    </source>
</evidence>
<feature type="region of interest" description="Disordered" evidence="12">
    <location>
        <begin position="562"/>
        <end position="589"/>
    </location>
</feature>
<keyword evidence="3" id="KW-0547">Nucleotide-binding</keyword>
<dbReference type="AlphaFoldDB" id="A0A9Q0RJ21"/>
<accession>A0A9Q0RJ21</accession>
<dbReference type="FunFam" id="1.20.58.420:FF:000001">
    <property type="entry name" value="Atlastin-1 isoform 1"/>
    <property type="match status" value="1"/>
</dbReference>
<dbReference type="GO" id="GO:0005789">
    <property type="term" value="C:endoplasmic reticulum membrane"/>
    <property type="evidence" value="ECO:0007669"/>
    <property type="project" value="UniProtKB-SubCell"/>
</dbReference>
<evidence type="ECO:0000256" key="9">
    <source>
        <dbReference type="ARBA" id="ARBA00023136"/>
    </source>
</evidence>
<evidence type="ECO:0000256" key="6">
    <source>
        <dbReference type="ARBA" id="ARBA00022842"/>
    </source>
</evidence>
<keyword evidence="7 13" id="KW-1133">Transmembrane helix</keyword>
<evidence type="ECO:0000256" key="3">
    <source>
        <dbReference type="ARBA" id="ARBA00022741"/>
    </source>
</evidence>
<evidence type="ECO:0000256" key="12">
    <source>
        <dbReference type="SAM" id="MobiDB-lite"/>
    </source>
</evidence>
<organism evidence="15 16">
    <name type="scientific">Blomia tropicalis</name>
    <name type="common">Mite</name>
    <dbReference type="NCBI Taxonomy" id="40697"/>
    <lineage>
        <taxon>Eukaryota</taxon>
        <taxon>Metazoa</taxon>
        <taxon>Ecdysozoa</taxon>
        <taxon>Arthropoda</taxon>
        <taxon>Chelicerata</taxon>
        <taxon>Arachnida</taxon>
        <taxon>Acari</taxon>
        <taxon>Acariformes</taxon>
        <taxon>Sarcoptiformes</taxon>
        <taxon>Astigmata</taxon>
        <taxon>Glycyphagoidea</taxon>
        <taxon>Echimyopodidae</taxon>
        <taxon>Blomia</taxon>
    </lineage>
</organism>
<comment type="caution">
    <text evidence="15">The sequence shown here is derived from an EMBL/GenBank/DDBJ whole genome shotgun (WGS) entry which is preliminary data.</text>
</comment>
<sequence length="589" mass="66798">MSLATENFNNDLMEPSGGSSSASSNASDYEVIQNPEIFGLPIQIVKVTDERKFELDVEALGNILLRDSIRDTPVVVVSIAGDFRKGKSFMLNHFLRYLQSGCGGSEWLVDSTVPLKGFSWRGGCQRDTTGILMWSEPFVVRLDDGREVAIVLMDTQGAFDSEYTVKDSATVFALSTMTSSIQVFNLMHNLQEDNLQVLEIFLEYGRLALESVDQKPFQKLMFLIRDWSYPYEHPYGFKGGEQLLDKKLELKDMMPEQLQRVRRKIKDCFGEIGCFLMPHPGSRVATNPEFDGRTEDYDKDFLSHLKNFVPDLLAPNKLIVKQIGGRAVTGRELLEYFKVYITVFSGDTMPEPKTMFEATAEANNLTAVAIIKDTYVAEMENICGGAQPFINPTHLEKRHQEIKDECMEKFDNIRKMGGEEFSVSYREKLDEELNQAFEHFAIQNRSKNVFGLFGTPLILLFACFICLVCSRFFDMFGLQRLSNTMFTLGTLDLGLMILYVTGRYSGNYPEFISFIDNYAEMIWLFSLDQMQNLLQNQTANILTSRTNVTATAAAIGTRFNRSLSSNQTTPTSTSFQSTTVQKRNVSRRD</sequence>
<dbReference type="CDD" id="cd01851">
    <property type="entry name" value="GBP"/>
    <property type="match status" value="1"/>
</dbReference>
<dbReference type="Proteomes" id="UP001142055">
    <property type="component" value="Chromosome 3"/>
</dbReference>
<dbReference type="SUPFAM" id="SSF52540">
    <property type="entry name" value="P-loop containing nucleoside triphosphate hydrolases"/>
    <property type="match status" value="1"/>
</dbReference>
<dbReference type="PROSITE" id="PS51715">
    <property type="entry name" value="G_GB1_RHD3"/>
    <property type="match status" value="1"/>
</dbReference>
<keyword evidence="6" id="KW-0460">Magnesium</keyword>
<keyword evidence="4" id="KW-0378">Hydrolase</keyword>
<evidence type="ECO:0000256" key="7">
    <source>
        <dbReference type="ARBA" id="ARBA00022989"/>
    </source>
</evidence>
<reference evidence="15" key="1">
    <citation type="submission" date="2022-12" db="EMBL/GenBank/DDBJ databases">
        <title>Genome assemblies of Blomia tropicalis.</title>
        <authorList>
            <person name="Cui Y."/>
        </authorList>
    </citation>
    <scope>NUCLEOTIDE SEQUENCE</scope>
    <source>
        <tissue evidence="15">Adult mites</tissue>
    </source>
</reference>
<dbReference type="Gene3D" id="1.20.58.420">
    <property type="entry name" value="AHSP"/>
    <property type="match status" value="1"/>
</dbReference>
<keyword evidence="9 13" id="KW-0472">Membrane</keyword>
<evidence type="ECO:0000256" key="4">
    <source>
        <dbReference type="ARBA" id="ARBA00022801"/>
    </source>
</evidence>
<dbReference type="InterPro" id="IPR027417">
    <property type="entry name" value="P-loop_NTPase"/>
</dbReference>
<evidence type="ECO:0000313" key="15">
    <source>
        <dbReference type="EMBL" id="KAJ6217508.1"/>
    </source>
</evidence>
<gene>
    <name evidence="15" type="ORF">RDWZM_008665</name>
</gene>
<evidence type="ECO:0000256" key="1">
    <source>
        <dbReference type="ARBA" id="ARBA00004477"/>
    </source>
</evidence>
<name>A0A9Q0RJ21_BLOTA</name>
<keyword evidence="2 13" id="KW-0812">Transmembrane</keyword>
<feature type="compositionally biased region" description="Polar residues" evidence="12">
    <location>
        <begin position="1"/>
        <end position="10"/>
    </location>
</feature>
<evidence type="ECO:0000256" key="5">
    <source>
        <dbReference type="ARBA" id="ARBA00022824"/>
    </source>
</evidence>
<proteinExistence type="inferred from homology"/>
<keyword evidence="16" id="KW-1185">Reference proteome</keyword>
<dbReference type="Pfam" id="PF02263">
    <property type="entry name" value="GBP"/>
    <property type="match status" value="1"/>
</dbReference>
<dbReference type="PANTHER" id="PTHR10751">
    <property type="entry name" value="GUANYLATE BINDING PROTEIN"/>
    <property type="match status" value="1"/>
</dbReference>
<dbReference type="Gene3D" id="3.40.50.300">
    <property type="entry name" value="P-loop containing nucleotide triphosphate hydrolases"/>
    <property type="match status" value="1"/>
</dbReference>
<comment type="similarity">
    <text evidence="11">Belongs to the TRAFAC class dynamin-like GTPase superfamily. GB1/RHD3 GTPase family.</text>
</comment>
<dbReference type="InterPro" id="IPR030386">
    <property type="entry name" value="G_GB1_RHD3_dom"/>
</dbReference>
<dbReference type="InterPro" id="IPR015894">
    <property type="entry name" value="Guanylate-bd_N"/>
</dbReference>
<evidence type="ECO:0000313" key="16">
    <source>
        <dbReference type="Proteomes" id="UP001142055"/>
    </source>
</evidence>
<evidence type="ECO:0000256" key="13">
    <source>
        <dbReference type="SAM" id="Phobius"/>
    </source>
</evidence>
<keyword evidence="5" id="KW-0256">Endoplasmic reticulum</keyword>
<feature type="region of interest" description="Disordered" evidence="12">
    <location>
        <begin position="1"/>
        <end position="26"/>
    </location>
</feature>
<evidence type="ECO:0000256" key="2">
    <source>
        <dbReference type="ARBA" id="ARBA00022692"/>
    </source>
</evidence>
<comment type="catalytic activity">
    <reaction evidence="10">
        <text>GTP + H2O = GDP + phosphate + H(+)</text>
        <dbReference type="Rhea" id="RHEA:19669"/>
        <dbReference type="ChEBI" id="CHEBI:15377"/>
        <dbReference type="ChEBI" id="CHEBI:15378"/>
        <dbReference type="ChEBI" id="CHEBI:37565"/>
        <dbReference type="ChEBI" id="CHEBI:43474"/>
        <dbReference type="ChEBI" id="CHEBI:58189"/>
    </reaction>
    <physiologicalReaction direction="left-to-right" evidence="10">
        <dbReference type="Rhea" id="RHEA:19670"/>
    </physiologicalReaction>
</comment>
<comment type="subcellular location">
    <subcellularLocation>
        <location evidence="1">Endoplasmic reticulum membrane</location>
        <topology evidence="1">Multi-pass membrane protein</topology>
    </subcellularLocation>
</comment>
<evidence type="ECO:0000256" key="10">
    <source>
        <dbReference type="ARBA" id="ARBA00049117"/>
    </source>
</evidence>
<protein>
    <recommendedName>
        <fullName evidence="14">GB1/RHD3-type G domain-containing protein</fullName>
    </recommendedName>
</protein>
<feature type="domain" description="GB1/RHD3-type G" evidence="14">
    <location>
        <begin position="71"/>
        <end position="317"/>
    </location>
</feature>
<dbReference type="EMBL" id="JAPWDV010000003">
    <property type="protein sequence ID" value="KAJ6217508.1"/>
    <property type="molecule type" value="Genomic_DNA"/>
</dbReference>
<dbReference type="SUPFAM" id="SSF48340">
    <property type="entry name" value="Interferon-induced guanylate-binding protein 1 (GBP1), C-terminal domain"/>
    <property type="match status" value="1"/>
</dbReference>
<evidence type="ECO:0000256" key="8">
    <source>
        <dbReference type="ARBA" id="ARBA00023134"/>
    </source>
</evidence>
<dbReference type="GO" id="GO:0005525">
    <property type="term" value="F:GTP binding"/>
    <property type="evidence" value="ECO:0007669"/>
    <property type="project" value="UniProtKB-KW"/>
</dbReference>
<dbReference type="InterPro" id="IPR036543">
    <property type="entry name" value="Guanylate-bd_C_sf"/>
</dbReference>
<feature type="transmembrane region" description="Helical" evidence="13">
    <location>
        <begin position="449"/>
        <end position="473"/>
    </location>
</feature>
<evidence type="ECO:0000259" key="14">
    <source>
        <dbReference type="PROSITE" id="PS51715"/>
    </source>
</evidence>